<dbReference type="AlphaFoldDB" id="A0A8T1AXR3"/>
<dbReference type="EMBL" id="RCMV01001022">
    <property type="protein sequence ID" value="KAG3210919.1"/>
    <property type="molecule type" value="Genomic_DNA"/>
</dbReference>
<dbReference type="Proteomes" id="UP000697107">
    <property type="component" value="Unassembled WGS sequence"/>
</dbReference>
<dbReference type="EMBL" id="RCML01000975">
    <property type="protein sequence ID" value="KAG2966894.1"/>
    <property type="molecule type" value="Genomic_DNA"/>
</dbReference>
<name>A0A8T1AXR3_9STRA</name>
<feature type="region of interest" description="Disordered" evidence="1">
    <location>
        <begin position="90"/>
        <end position="135"/>
    </location>
</feature>
<gene>
    <name evidence="2" type="ORF">PC115_g18836</name>
    <name evidence="3" type="ORF">PC118_g18896</name>
    <name evidence="4" type="ORF">PC129_g18096</name>
</gene>
<dbReference type="Proteomes" id="UP000760860">
    <property type="component" value="Unassembled WGS sequence"/>
</dbReference>
<feature type="compositionally biased region" description="Low complexity" evidence="1">
    <location>
        <begin position="90"/>
        <end position="109"/>
    </location>
</feature>
<evidence type="ECO:0000313" key="5">
    <source>
        <dbReference type="Proteomes" id="UP000774804"/>
    </source>
</evidence>
<evidence type="ECO:0000313" key="2">
    <source>
        <dbReference type="EMBL" id="KAG2892398.1"/>
    </source>
</evidence>
<dbReference type="Proteomes" id="UP000774804">
    <property type="component" value="Unassembled WGS sequence"/>
</dbReference>
<dbReference type="EMBL" id="RCMI01001006">
    <property type="protein sequence ID" value="KAG2892398.1"/>
    <property type="molecule type" value="Genomic_DNA"/>
</dbReference>
<protein>
    <submittedName>
        <fullName evidence="2">Uncharacterized protein</fullName>
    </submittedName>
</protein>
<organism evidence="2 5">
    <name type="scientific">Phytophthora cactorum</name>
    <dbReference type="NCBI Taxonomy" id="29920"/>
    <lineage>
        <taxon>Eukaryota</taxon>
        <taxon>Sar</taxon>
        <taxon>Stramenopiles</taxon>
        <taxon>Oomycota</taxon>
        <taxon>Peronosporomycetes</taxon>
        <taxon>Peronosporales</taxon>
        <taxon>Peronosporaceae</taxon>
        <taxon>Phytophthora</taxon>
    </lineage>
</organism>
<evidence type="ECO:0000313" key="3">
    <source>
        <dbReference type="EMBL" id="KAG2966894.1"/>
    </source>
</evidence>
<feature type="compositionally biased region" description="Polar residues" evidence="1">
    <location>
        <begin position="55"/>
        <end position="66"/>
    </location>
</feature>
<accession>A0A8T1AXR3</accession>
<proteinExistence type="predicted"/>
<sequence length="135" mass="13517">MALVSVSAPLGLEPLMSTFVRRTGARALDPTGYLSPSPSPVSFAGSLSVASRSTSHNPFIQASGDDSTPLGDAPATPTVAEASTAVITASEATGTSSAAPAVSPSVRRSFTPQTALPGVSEDTLRNIVEETTGTA</sequence>
<comment type="caution">
    <text evidence="2">The sequence shown here is derived from an EMBL/GenBank/DDBJ whole genome shotgun (WGS) entry which is preliminary data.</text>
</comment>
<reference evidence="2" key="1">
    <citation type="submission" date="2018-10" db="EMBL/GenBank/DDBJ databases">
        <title>Effector identification in a new, highly contiguous assembly of the strawberry crown rot pathogen Phytophthora cactorum.</title>
        <authorList>
            <person name="Armitage A.D."/>
            <person name="Nellist C.F."/>
            <person name="Bates H."/>
            <person name="Vickerstaff R.J."/>
            <person name="Harrison R.J."/>
        </authorList>
    </citation>
    <scope>NUCLEOTIDE SEQUENCE</scope>
    <source>
        <strain evidence="2">4032</strain>
        <strain evidence="3">P415</strain>
        <strain evidence="4">P421</strain>
    </source>
</reference>
<evidence type="ECO:0000256" key="1">
    <source>
        <dbReference type="SAM" id="MobiDB-lite"/>
    </source>
</evidence>
<evidence type="ECO:0000313" key="4">
    <source>
        <dbReference type="EMBL" id="KAG3210919.1"/>
    </source>
</evidence>
<feature type="region of interest" description="Disordered" evidence="1">
    <location>
        <begin position="55"/>
        <end position="76"/>
    </location>
</feature>